<reference evidence="1" key="1">
    <citation type="submission" date="2022-06" db="EMBL/GenBank/DDBJ databases">
        <title>Complete genome sequences of two strains of the flax pathogen Septoria linicola.</title>
        <authorList>
            <person name="Lapalu N."/>
            <person name="Simon A."/>
            <person name="Demenou B."/>
            <person name="Paumier D."/>
            <person name="Guillot M.-P."/>
            <person name="Gout L."/>
            <person name="Valade R."/>
        </authorList>
    </citation>
    <scope>NUCLEOTIDE SEQUENCE</scope>
    <source>
        <strain evidence="1">SE15195</strain>
    </source>
</reference>
<accession>A0A9Q9AR22</accession>
<proteinExistence type="predicted"/>
<evidence type="ECO:0000313" key="2">
    <source>
        <dbReference type="Proteomes" id="UP001056384"/>
    </source>
</evidence>
<sequence length="363" mass="41305">MERAKARIRAIAHKLGKVKPTPVDKTTTEFLEKCLDKVLVFVLPDDPNPSECSRQRQRTIFELMFISKQFARVIRTSDLLQGFMYQGQIETDGTASPLPHHGPLIWLFDRISSISADRVVIEPKVHVNTHVLGLIVKLNPPVLQQLRGNEQPPRKDLSRDMLELSLGGMAWNRLDASWRRVKISTASNKVKRIRHVKVSANPEVANHVRHIRTPTDPNNANHIRLVIEGLQLGNETASRPFEASASRTWFLGHADTLGKVYDMLRKLLAVLDDVAGVPGFWQKGDDVEERLRAIERRTIWPGPVGRVQSMARSQSVSALNDSHPPRTRRLRWTASMTTLASDEVRAMKRKMSHMARWEEEDNE</sequence>
<evidence type="ECO:0000313" key="1">
    <source>
        <dbReference type="EMBL" id="USW50496.1"/>
    </source>
</evidence>
<protein>
    <submittedName>
        <fullName evidence="1">Uncharacterized protein</fullName>
    </submittedName>
</protein>
<dbReference type="EMBL" id="CP099420">
    <property type="protein sequence ID" value="USW50496.1"/>
    <property type="molecule type" value="Genomic_DNA"/>
</dbReference>
<name>A0A9Q9AR22_9PEZI</name>
<gene>
    <name evidence="1" type="ORF">Slin15195_G038150</name>
</gene>
<organism evidence="1 2">
    <name type="scientific">Septoria linicola</name>
    <dbReference type="NCBI Taxonomy" id="215465"/>
    <lineage>
        <taxon>Eukaryota</taxon>
        <taxon>Fungi</taxon>
        <taxon>Dikarya</taxon>
        <taxon>Ascomycota</taxon>
        <taxon>Pezizomycotina</taxon>
        <taxon>Dothideomycetes</taxon>
        <taxon>Dothideomycetidae</taxon>
        <taxon>Mycosphaerellales</taxon>
        <taxon>Mycosphaerellaceae</taxon>
        <taxon>Septoria</taxon>
    </lineage>
</organism>
<dbReference type="AlphaFoldDB" id="A0A9Q9AR22"/>
<dbReference type="Proteomes" id="UP001056384">
    <property type="component" value="Chromosome 3"/>
</dbReference>
<keyword evidence="2" id="KW-1185">Reference proteome</keyword>